<dbReference type="Proteomes" id="UP000295724">
    <property type="component" value="Unassembled WGS sequence"/>
</dbReference>
<dbReference type="AlphaFoldDB" id="A0A4V3DIJ2"/>
<dbReference type="EMBL" id="SNZB01000002">
    <property type="protein sequence ID" value="TDR22311.1"/>
    <property type="molecule type" value="Genomic_DNA"/>
</dbReference>
<evidence type="ECO:0000313" key="2">
    <source>
        <dbReference type="Proteomes" id="UP000295724"/>
    </source>
</evidence>
<name>A0A4V3DIJ2_9GAMM</name>
<keyword evidence="2" id="KW-1185">Reference proteome</keyword>
<gene>
    <name evidence="1" type="ORF">C8D91_0789</name>
</gene>
<accession>A0A4V3DIJ2</accession>
<sequence>MEITLHALLESWTKSFTSPSFLVFANSIKTNFLFNHKQNVFVRKNHNQFNFLIEITKVPFFCLTHFLKKNHKINLYKTC</sequence>
<evidence type="ECO:0000313" key="1">
    <source>
        <dbReference type="EMBL" id="TDR22311.1"/>
    </source>
</evidence>
<comment type="caution">
    <text evidence="1">The sequence shown here is derived from an EMBL/GenBank/DDBJ whole genome shotgun (WGS) entry which is preliminary data.</text>
</comment>
<proteinExistence type="predicted"/>
<organism evidence="1 2">
    <name type="scientific">Marinicella litoralis</name>
    <dbReference type="NCBI Taxonomy" id="644220"/>
    <lineage>
        <taxon>Bacteria</taxon>
        <taxon>Pseudomonadati</taxon>
        <taxon>Pseudomonadota</taxon>
        <taxon>Gammaproteobacteria</taxon>
        <taxon>Lysobacterales</taxon>
        <taxon>Marinicellaceae</taxon>
        <taxon>Marinicella</taxon>
    </lineage>
</organism>
<protein>
    <submittedName>
        <fullName evidence="1">Uncharacterized protein</fullName>
    </submittedName>
</protein>
<reference evidence="1 2" key="1">
    <citation type="submission" date="2019-03" db="EMBL/GenBank/DDBJ databases">
        <title>Genomic Encyclopedia of Type Strains, Phase IV (KMG-IV): sequencing the most valuable type-strain genomes for metagenomic binning, comparative biology and taxonomic classification.</title>
        <authorList>
            <person name="Goeker M."/>
        </authorList>
    </citation>
    <scope>NUCLEOTIDE SEQUENCE [LARGE SCALE GENOMIC DNA]</scope>
    <source>
        <strain evidence="1 2">DSM 25488</strain>
    </source>
</reference>